<dbReference type="KEGG" id="cin:100175476"/>
<feature type="region of interest" description="Disordered" evidence="8">
    <location>
        <begin position="57"/>
        <end position="115"/>
    </location>
</feature>
<organism evidence="10 11">
    <name type="scientific">Ciona intestinalis</name>
    <name type="common">Transparent sea squirt</name>
    <name type="synonym">Ascidia intestinalis</name>
    <dbReference type="NCBI Taxonomy" id="7719"/>
    <lineage>
        <taxon>Eukaryota</taxon>
        <taxon>Metazoa</taxon>
        <taxon>Chordata</taxon>
        <taxon>Tunicata</taxon>
        <taxon>Ascidiacea</taxon>
        <taxon>Phlebobranchia</taxon>
        <taxon>Cionidae</taxon>
        <taxon>Ciona</taxon>
    </lineage>
</organism>
<dbReference type="Proteomes" id="UP000008144">
    <property type="component" value="Unassembled WGS sequence"/>
</dbReference>
<feature type="compositionally biased region" description="Basic and acidic residues" evidence="8">
    <location>
        <begin position="175"/>
        <end position="184"/>
    </location>
</feature>
<feature type="transmembrane region" description="Helical" evidence="9">
    <location>
        <begin position="29"/>
        <end position="48"/>
    </location>
</feature>
<feature type="compositionally biased region" description="Basic residues" evidence="8">
    <location>
        <begin position="87"/>
        <end position="96"/>
    </location>
</feature>
<proteinExistence type="inferred from homology"/>
<evidence type="ECO:0000256" key="5">
    <source>
        <dbReference type="ARBA" id="ARBA00022989"/>
    </source>
</evidence>
<gene>
    <name evidence="10" type="primary">LOC100175476</name>
</gene>
<keyword evidence="11" id="KW-1185">Reference proteome</keyword>
<keyword evidence="6" id="KW-0496">Mitochondrion</keyword>
<protein>
    <submittedName>
        <fullName evidence="10">Mitoguardin 2-like</fullName>
    </submittedName>
</protein>
<dbReference type="OrthoDB" id="8880065at2759"/>
<evidence type="ECO:0000256" key="3">
    <source>
        <dbReference type="ARBA" id="ARBA00022692"/>
    </source>
</evidence>
<evidence type="ECO:0000256" key="9">
    <source>
        <dbReference type="SAM" id="Phobius"/>
    </source>
</evidence>
<keyword evidence="3 9" id="KW-0812">Transmembrane</keyword>
<evidence type="ECO:0000256" key="4">
    <source>
        <dbReference type="ARBA" id="ARBA00022787"/>
    </source>
</evidence>
<dbReference type="RefSeq" id="XP_026693762.1">
    <property type="nucleotide sequence ID" value="XM_026837961.1"/>
</dbReference>
<dbReference type="Pfam" id="PF10265">
    <property type="entry name" value="Miga"/>
    <property type="match status" value="1"/>
</dbReference>
<evidence type="ECO:0000313" key="10">
    <source>
        <dbReference type="Ensembl" id="ENSCINP00000026306.2"/>
    </source>
</evidence>
<evidence type="ECO:0000313" key="11">
    <source>
        <dbReference type="Proteomes" id="UP000008144"/>
    </source>
</evidence>
<comment type="similarity">
    <text evidence="2">Belongs to the mitoguardin family.</text>
</comment>
<dbReference type="FunCoup" id="A0A1W5BKL9">
    <property type="interactions" value="170"/>
</dbReference>
<keyword evidence="4" id="KW-1000">Mitochondrion outer membrane</keyword>
<accession>A0A1W5BKL9</accession>
<accession>F6SYP3</accession>
<feature type="compositionally biased region" description="Basic and acidic residues" evidence="8">
    <location>
        <begin position="60"/>
        <end position="72"/>
    </location>
</feature>
<evidence type="ECO:0000256" key="7">
    <source>
        <dbReference type="ARBA" id="ARBA00023136"/>
    </source>
</evidence>
<comment type="subcellular location">
    <subcellularLocation>
        <location evidence="1">Mitochondrion outer membrane</location>
    </subcellularLocation>
</comment>
<dbReference type="GO" id="GO:0005741">
    <property type="term" value="C:mitochondrial outer membrane"/>
    <property type="evidence" value="ECO:0007669"/>
    <property type="project" value="UniProtKB-SubCell"/>
</dbReference>
<dbReference type="InterPro" id="IPR019392">
    <property type="entry name" value="Miga"/>
</dbReference>
<dbReference type="STRING" id="7719.ENSCINP00000026306"/>
<feature type="compositionally biased region" description="Low complexity" evidence="8">
    <location>
        <begin position="97"/>
        <end position="111"/>
    </location>
</feature>
<evidence type="ECO:0000256" key="2">
    <source>
        <dbReference type="ARBA" id="ARBA00008969"/>
    </source>
</evidence>
<reference evidence="10" key="3">
    <citation type="submission" date="2025-09" db="UniProtKB">
        <authorList>
            <consortium name="Ensembl"/>
        </authorList>
    </citation>
    <scope>IDENTIFICATION</scope>
</reference>
<dbReference type="GO" id="GO:0008053">
    <property type="term" value="P:mitochondrial fusion"/>
    <property type="evidence" value="ECO:0000318"/>
    <property type="project" value="GO_Central"/>
</dbReference>
<dbReference type="GeneTree" id="ENSGT00390000008565"/>
<dbReference type="GeneID" id="100175476"/>
<dbReference type="RefSeq" id="XP_018670713.1">
    <property type="nucleotide sequence ID" value="XM_018815168.2"/>
</dbReference>
<reference evidence="11" key="1">
    <citation type="journal article" date="2002" name="Science">
        <title>The draft genome of Ciona intestinalis: insights into chordate and vertebrate origins.</title>
        <authorList>
            <person name="Dehal P."/>
            <person name="Satou Y."/>
            <person name="Campbell R.K."/>
            <person name="Chapman J."/>
            <person name="Degnan B."/>
            <person name="De Tomaso A."/>
            <person name="Davidson B."/>
            <person name="Di Gregorio A."/>
            <person name="Gelpke M."/>
            <person name="Goodstein D.M."/>
            <person name="Harafuji N."/>
            <person name="Hastings K.E."/>
            <person name="Ho I."/>
            <person name="Hotta K."/>
            <person name="Huang W."/>
            <person name="Kawashima T."/>
            <person name="Lemaire P."/>
            <person name="Martinez D."/>
            <person name="Meinertzhagen I.A."/>
            <person name="Necula S."/>
            <person name="Nonaka M."/>
            <person name="Putnam N."/>
            <person name="Rash S."/>
            <person name="Saiga H."/>
            <person name="Satake M."/>
            <person name="Terry A."/>
            <person name="Yamada L."/>
            <person name="Wang H.G."/>
            <person name="Awazu S."/>
            <person name="Azumi K."/>
            <person name="Boore J."/>
            <person name="Branno M."/>
            <person name="Chin-Bow S."/>
            <person name="DeSantis R."/>
            <person name="Doyle S."/>
            <person name="Francino P."/>
            <person name="Keys D.N."/>
            <person name="Haga S."/>
            <person name="Hayashi H."/>
            <person name="Hino K."/>
            <person name="Imai K.S."/>
            <person name="Inaba K."/>
            <person name="Kano S."/>
            <person name="Kobayashi K."/>
            <person name="Kobayashi M."/>
            <person name="Lee B.I."/>
            <person name="Makabe K.W."/>
            <person name="Manohar C."/>
            <person name="Matassi G."/>
            <person name="Medina M."/>
            <person name="Mochizuki Y."/>
            <person name="Mount S."/>
            <person name="Morishita T."/>
            <person name="Miura S."/>
            <person name="Nakayama A."/>
            <person name="Nishizaka S."/>
            <person name="Nomoto H."/>
            <person name="Ohta F."/>
            <person name="Oishi K."/>
            <person name="Rigoutsos I."/>
            <person name="Sano M."/>
            <person name="Sasaki A."/>
            <person name="Sasakura Y."/>
            <person name="Shoguchi E."/>
            <person name="Shin-i T."/>
            <person name="Spagnuolo A."/>
            <person name="Stainier D."/>
            <person name="Suzuki M.M."/>
            <person name="Tassy O."/>
            <person name="Takatori N."/>
            <person name="Tokuoka M."/>
            <person name="Yagi K."/>
            <person name="Yoshizaki F."/>
            <person name="Wada S."/>
            <person name="Zhang C."/>
            <person name="Hyatt P.D."/>
            <person name="Larimer F."/>
            <person name="Detter C."/>
            <person name="Doggett N."/>
            <person name="Glavina T."/>
            <person name="Hawkins T."/>
            <person name="Richardson P."/>
            <person name="Lucas S."/>
            <person name="Kohara Y."/>
            <person name="Levine M."/>
            <person name="Satoh N."/>
            <person name="Rokhsar D.S."/>
        </authorList>
    </citation>
    <scope>NUCLEOTIDE SEQUENCE [LARGE SCALE GENOMIC DNA]</scope>
</reference>
<feature type="region of interest" description="Disordered" evidence="8">
    <location>
        <begin position="162"/>
        <end position="184"/>
    </location>
</feature>
<name>A0A1W5BKL9_CIOIN</name>
<evidence type="ECO:0000256" key="8">
    <source>
        <dbReference type="SAM" id="MobiDB-lite"/>
    </source>
</evidence>
<dbReference type="RefSeq" id="XP_018670712.1">
    <property type="nucleotide sequence ID" value="XM_018815167.2"/>
</dbReference>
<keyword evidence="5 9" id="KW-1133">Transmembrane helix</keyword>
<dbReference type="Ensembl" id="ENSCINT00000026552.2">
    <property type="protein sequence ID" value="ENSCINP00000026306.2"/>
    <property type="gene ID" value="ENSCING00000014588.2"/>
</dbReference>
<sequence>MGWLNLSSTVSYVVSKLPRPRSDAMKRSLAVTASFASLLALIGAALYFRRKRQKRIKGKGRSEVERKNKTNEEFAANGLTLSPSGVKRLRNRRKRNNSFSPSLTSSAGSSSRVRLNKPLVDGKSLQQIEQLYQEGVNSFESALGKWEEASVILQTGSPTCSAAAASPSSSRSHRRLEFSGKRNTVRENRLLRSNRVRRYSYNTSSPTTPHGCVRSGSFTLGYDDHKLNNNHCYSDKDISKISSLLDTSTSVDDIDKSLFDDKLHSIVERAQLLQDAFDHILYDDSDTGSDTDMTLTGHDDEISDVDSESNDSFVSARESWDTFSLDGHPHSMLMYEQALLLVEKGEVLCRTYRSELLDCFSDDEFLAKLHCVRQGISVMLEDLSVRSWLTETGRAMIECILCAAERSTDDFRVAFHSMMDYVADSENWKQINEELKSRKVVQMTFYDVILDFMIMDSFDDLDQPPSAVMAILSNRWLSDSLKESAVSTAIWSVLKAKRSRLKDPEGFVSHLYDISQHVTPALVWGFLGPDGRLKEMCHKFKHEVIRFLTDLFSFERVRYSTPSQMSDDILIITRERFTSLLEFLHDPQLQLTPRNIDMVVP</sequence>
<dbReference type="PANTHER" id="PTHR21508:SF5">
    <property type="entry name" value="MITOGUARDIN"/>
    <property type="match status" value="1"/>
</dbReference>
<evidence type="ECO:0000256" key="6">
    <source>
        <dbReference type="ARBA" id="ARBA00023128"/>
    </source>
</evidence>
<keyword evidence="7 9" id="KW-0472">Membrane</keyword>
<dbReference type="InParanoid" id="A0A1W5BKL9"/>
<reference evidence="10" key="2">
    <citation type="submission" date="2025-08" db="UniProtKB">
        <authorList>
            <consortium name="Ensembl"/>
        </authorList>
    </citation>
    <scope>IDENTIFICATION</scope>
</reference>
<dbReference type="AlphaFoldDB" id="A0A1W5BKL9"/>
<evidence type="ECO:0000256" key="1">
    <source>
        <dbReference type="ARBA" id="ARBA00004294"/>
    </source>
</evidence>
<dbReference type="PANTHER" id="PTHR21508">
    <property type="entry name" value="MITOGUARDIN"/>
    <property type="match status" value="1"/>
</dbReference>